<evidence type="ECO:0000256" key="1">
    <source>
        <dbReference type="ARBA" id="ARBA00004123"/>
    </source>
</evidence>
<keyword evidence="3" id="KW-0677">Repeat</keyword>
<dbReference type="InterPro" id="IPR015943">
    <property type="entry name" value="WD40/YVTN_repeat-like_dom_sf"/>
</dbReference>
<reference evidence="6" key="1">
    <citation type="submission" date="2020-05" db="EMBL/GenBank/DDBJ databases">
        <title>Phylogenomic resolution of chytrid fungi.</title>
        <authorList>
            <person name="Stajich J.E."/>
            <person name="Amses K."/>
            <person name="Simmons R."/>
            <person name="Seto K."/>
            <person name="Myers J."/>
            <person name="Bonds A."/>
            <person name="Quandt C.A."/>
            <person name="Barry K."/>
            <person name="Liu P."/>
            <person name="Grigoriev I."/>
            <person name="Longcore J.E."/>
            <person name="James T.Y."/>
        </authorList>
    </citation>
    <scope>NUCLEOTIDE SEQUENCE</scope>
    <source>
        <strain evidence="6">PLAUS21</strain>
    </source>
</reference>
<dbReference type="GO" id="GO:0000027">
    <property type="term" value="P:ribosomal large subunit assembly"/>
    <property type="evidence" value="ECO:0007669"/>
    <property type="project" value="TreeGrafter"/>
</dbReference>
<dbReference type="Pfam" id="PF00400">
    <property type="entry name" value="WD40"/>
    <property type="match status" value="2"/>
</dbReference>
<dbReference type="SUPFAM" id="SSF50978">
    <property type="entry name" value="WD40 repeat-like"/>
    <property type="match status" value="1"/>
</dbReference>
<feature type="repeat" description="WD" evidence="5">
    <location>
        <begin position="66"/>
        <end position="83"/>
    </location>
</feature>
<gene>
    <name evidence="6" type="ORF">HK103_004224</name>
</gene>
<dbReference type="InterPro" id="IPR001680">
    <property type="entry name" value="WD40_rpt"/>
</dbReference>
<dbReference type="PANTHER" id="PTHR19848:SF0">
    <property type="entry name" value="NOTCHLESS PROTEIN HOMOLOG 1"/>
    <property type="match status" value="1"/>
</dbReference>
<sequence length="286" mass="32815">MNKVWEFAPITESFKLDVHGEVKLTKIYEDSLIFTTNHNMIYVWDFQKSKIVERFPAHSVSCLDVDDRVIVTGSYDRNIKVWENSKCKYTLSGHLNSVTNILLVGSLIFSAGQDGKLLKWEMKSNTPVKLCANHKCRILKILLVEEYIVTVSTDGNMILWDIDLGILQNVNTETNPTSICLFKKKIILTTYGEMVLFSIQKERFHLHHVIGFKNMLRTVGTSCSDYHLLISGLQGGKLIVNIISNSFNILKVREYPEVCNILIRENTLLRIHNNILFIDTFGDFPQ</sequence>
<dbReference type="PANTHER" id="PTHR19848">
    <property type="entry name" value="WD40 REPEAT PROTEIN"/>
    <property type="match status" value="1"/>
</dbReference>
<keyword evidence="7" id="KW-1185">Reference proteome</keyword>
<feature type="repeat" description="WD" evidence="5">
    <location>
        <begin position="91"/>
        <end position="130"/>
    </location>
</feature>
<dbReference type="Proteomes" id="UP001210925">
    <property type="component" value="Unassembled WGS sequence"/>
</dbReference>
<evidence type="ECO:0000256" key="5">
    <source>
        <dbReference type="PROSITE-ProRule" id="PRU00221"/>
    </source>
</evidence>
<dbReference type="PROSITE" id="PS50082">
    <property type="entry name" value="WD_REPEATS_2"/>
    <property type="match status" value="2"/>
</dbReference>
<name>A0AAD5Y8N4_9FUNG</name>
<protein>
    <submittedName>
        <fullName evidence="6">Uncharacterized protein</fullName>
    </submittedName>
</protein>
<keyword evidence="2 5" id="KW-0853">WD repeat</keyword>
<evidence type="ECO:0000313" key="7">
    <source>
        <dbReference type="Proteomes" id="UP001210925"/>
    </source>
</evidence>
<evidence type="ECO:0000256" key="2">
    <source>
        <dbReference type="ARBA" id="ARBA00022574"/>
    </source>
</evidence>
<dbReference type="EMBL" id="JADGKB010000033">
    <property type="protein sequence ID" value="KAJ3257933.1"/>
    <property type="molecule type" value="Genomic_DNA"/>
</dbReference>
<keyword evidence="4" id="KW-0539">Nucleus</keyword>
<evidence type="ECO:0000256" key="3">
    <source>
        <dbReference type="ARBA" id="ARBA00022737"/>
    </source>
</evidence>
<proteinExistence type="predicted"/>
<organism evidence="6 7">
    <name type="scientific">Boothiomyces macroporosus</name>
    <dbReference type="NCBI Taxonomy" id="261099"/>
    <lineage>
        <taxon>Eukaryota</taxon>
        <taxon>Fungi</taxon>
        <taxon>Fungi incertae sedis</taxon>
        <taxon>Chytridiomycota</taxon>
        <taxon>Chytridiomycota incertae sedis</taxon>
        <taxon>Chytridiomycetes</taxon>
        <taxon>Rhizophydiales</taxon>
        <taxon>Terramycetaceae</taxon>
        <taxon>Boothiomyces</taxon>
    </lineage>
</organism>
<comment type="caution">
    <text evidence="6">The sequence shown here is derived from an EMBL/GenBank/DDBJ whole genome shotgun (WGS) entry which is preliminary data.</text>
</comment>
<dbReference type="Gene3D" id="2.130.10.10">
    <property type="entry name" value="YVTN repeat-like/Quinoprotein amine dehydrogenase"/>
    <property type="match status" value="1"/>
</dbReference>
<accession>A0AAD5Y8N4</accession>
<dbReference type="AlphaFoldDB" id="A0AAD5Y8N4"/>
<dbReference type="InterPro" id="IPR036322">
    <property type="entry name" value="WD40_repeat_dom_sf"/>
</dbReference>
<evidence type="ECO:0000256" key="4">
    <source>
        <dbReference type="ARBA" id="ARBA00023242"/>
    </source>
</evidence>
<dbReference type="GO" id="GO:0005730">
    <property type="term" value="C:nucleolus"/>
    <property type="evidence" value="ECO:0007669"/>
    <property type="project" value="TreeGrafter"/>
</dbReference>
<evidence type="ECO:0000313" key="6">
    <source>
        <dbReference type="EMBL" id="KAJ3257933.1"/>
    </source>
</evidence>
<dbReference type="SMART" id="SM00320">
    <property type="entry name" value="WD40"/>
    <property type="match status" value="3"/>
</dbReference>
<comment type="subcellular location">
    <subcellularLocation>
        <location evidence="1">Nucleus</location>
    </subcellularLocation>
</comment>